<dbReference type="EMBL" id="KN838246">
    <property type="protein sequence ID" value="KIJ22434.1"/>
    <property type="molecule type" value="Genomic_DNA"/>
</dbReference>
<evidence type="ECO:0000313" key="1">
    <source>
        <dbReference type="EMBL" id="KIJ22434.1"/>
    </source>
</evidence>
<dbReference type="AlphaFoldDB" id="A0A0C9TKS9"/>
<keyword evidence="2" id="KW-1185">Reference proteome</keyword>
<evidence type="ECO:0000313" key="2">
    <source>
        <dbReference type="Proteomes" id="UP000054279"/>
    </source>
</evidence>
<reference evidence="1 2" key="1">
    <citation type="submission" date="2014-06" db="EMBL/GenBank/DDBJ databases">
        <title>Evolutionary Origins and Diversification of the Mycorrhizal Mutualists.</title>
        <authorList>
            <consortium name="DOE Joint Genome Institute"/>
            <consortium name="Mycorrhizal Genomics Consortium"/>
            <person name="Kohler A."/>
            <person name="Kuo A."/>
            <person name="Nagy L.G."/>
            <person name="Floudas D."/>
            <person name="Copeland A."/>
            <person name="Barry K.W."/>
            <person name="Cichocki N."/>
            <person name="Veneault-Fourrey C."/>
            <person name="LaButti K."/>
            <person name="Lindquist E.A."/>
            <person name="Lipzen A."/>
            <person name="Lundell T."/>
            <person name="Morin E."/>
            <person name="Murat C."/>
            <person name="Riley R."/>
            <person name="Ohm R."/>
            <person name="Sun H."/>
            <person name="Tunlid A."/>
            <person name="Henrissat B."/>
            <person name="Grigoriev I.V."/>
            <person name="Hibbett D.S."/>
            <person name="Martin F."/>
        </authorList>
    </citation>
    <scope>NUCLEOTIDE SEQUENCE [LARGE SCALE GENOMIC DNA]</scope>
    <source>
        <strain evidence="1 2">SS14</strain>
    </source>
</reference>
<proteinExistence type="predicted"/>
<protein>
    <submittedName>
        <fullName evidence="1">Uncharacterized protein</fullName>
    </submittedName>
</protein>
<dbReference type="Proteomes" id="UP000054279">
    <property type="component" value="Unassembled WGS sequence"/>
</dbReference>
<sequence>MSIIREHFPRIRVLDIHHTNPSQPMYMAPLFPYGRCNHLPQLEYLFVNLLEPCEDEYSFQRNTGPISASELKVCNLPLIAAGVWESLSPNTVSSLTGLSVAFYYNNYEHISGATKLLDLCQNLKIFSWSIFPLREWHHPVDSPSVSSSLQFPRLHTLSLKLCTSSLFVSTARHLDAPQLRSLTVHGPKLGSVSWIEPLFTTECSNPGITHRRVQL</sequence>
<dbReference type="HOGENOM" id="CLU_1283985_0_0_1"/>
<organism evidence="1 2">
    <name type="scientific">Sphaerobolus stellatus (strain SS14)</name>
    <dbReference type="NCBI Taxonomy" id="990650"/>
    <lineage>
        <taxon>Eukaryota</taxon>
        <taxon>Fungi</taxon>
        <taxon>Dikarya</taxon>
        <taxon>Basidiomycota</taxon>
        <taxon>Agaricomycotina</taxon>
        <taxon>Agaricomycetes</taxon>
        <taxon>Phallomycetidae</taxon>
        <taxon>Geastrales</taxon>
        <taxon>Sphaerobolaceae</taxon>
        <taxon>Sphaerobolus</taxon>
    </lineage>
</organism>
<gene>
    <name evidence="1" type="ORF">M422DRAFT_277131</name>
</gene>
<accession>A0A0C9TKS9</accession>
<name>A0A0C9TKS9_SPHS4</name>